<dbReference type="SMART" id="SM00962">
    <property type="entry name" value="SRP54"/>
    <property type="match status" value="1"/>
</dbReference>
<dbReference type="CDD" id="cd17874">
    <property type="entry name" value="FtsY"/>
    <property type="match status" value="1"/>
</dbReference>
<dbReference type="InterPro" id="IPR036225">
    <property type="entry name" value="SRP/SRP_N"/>
</dbReference>
<dbReference type="PANTHER" id="PTHR43134:SF1">
    <property type="entry name" value="SIGNAL RECOGNITION PARTICLE RECEPTOR SUBUNIT ALPHA"/>
    <property type="match status" value="1"/>
</dbReference>
<keyword evidence="4 9" id="KW-0378">Hydrolase</keyword>
<feature type="binding site" evidence="9">
    <location>
        <begin position="290"/>
        <end position="297"/>
    </location>
    <ligand>
        <name>GTP</name>
        <dbReference type="ChEBI" id="CHEBI:37565"/>
    </ligand>
</feature>
<comment type="function">
    <text evidence="9">Involved in targeting and insertion of nascent membrane proteins into the cytoplasmic membrane. Acts as a receptor for the complex formed by the signal recognition particle (SRP) and the ribosome-nascent chain (RNC). Interaction with SRP-RNC leads to the transfer of the RNC complex to the Sec translocase for insertion into the membrane, the hydrolysis of GTP by both Ffh and FtsY, and the dissociation of the SRP-FtsY complex into the individual components.</text>
</comment>
<proteinExistence type="inferred from homology"/>
<keyword evidence="5 9" id="KW-0342">GTP-binding</keyword>
<feature type="compositionally biased region" description="Polar residues" evidence="10">
    <location>
        <begin position="57"/>
        <end position="83"/>
    </location>
</feature>
<feature type="domain" description="SRP54-type proteins GTP-binding" evidence="11">
    <location>
        <begin position="457"/>
        <end position="470"/>
    </location>
</feature>
<evidence type="ECO:0000256" key="4">
    <source>
        <dbReference type="ARBA" id="ARBA00022801"/>
    </source>
</evidence>
<evidence type="ECO:0000256" key="10">
    <source>
        <dbReference type="SAM" id="MobiDB-lite"/>
    </source>
</evidence>
<dbReference type="InterPro" id="IPR027417">
    <property type="entry name" value="P-loop_NTPase"/>
</dbReference>
<dbReference type="Pfam" id="PF02881">
    <property type="entry name" value="SRP54_N"/>
    <property type="match status" value="1"/>
</dbReference>
<sequence length="487" mass="52580">MAKEKKRGFFSWLGLGRQDEDKTEQPQPAPEAPQADDATPAAPEPAPHTSDEVSEQPALNYSVVETSLVETSMTETSLVETSMTETKQAETKQAETKQAETTQAETGETPSPESQPAEVAAEIPPTPVEPPETVVQAAAPVVEPKADAEPQTDPEAEEDVEPETVIVPAAPVASQEQERPTKEGFFARLKRSLVKTRQNLGSGFVGLFRGKKIDDELFDELEEQLLIADVGVETTRKIIDRLTEHASRKQLKDAEALIALLKTEMSDILAKVDVPLDIDSKTPFVILMVGVNGVGKTTTIGKLARQYQAQGKSVMLAAGDTFRAAAVEQLQVWGQRNNVPVVAQHSGADSASVIFDALQAAKARGVDVLIADTAGRLQNKSHLMEELKKIVRVMKKLDENAPHEVMLTLDASTGQNAVSQAKLFNEAVGLNGITLTKLDGTAKGGVIFAIADQFGIPIRYIGVGESIDDLRPFKADDFIEALFARED</sequence>
<dbReference type="SUPFAM" id="SSF52540">
    <property type="entry name" value="P-loop containing nucleoside triphosphate hydrolases"/>
    <property type="match status" value="1"/>
</dbReference>
<evidence type="ECO:0000256" key="5">
    <source>
        <dbReference type="ARBA" id="ARBA00023134"/>
    </source>
</evidence>
<dbReference type="Gene3D" id="1.20.120.140">
    <property type="entry name" value="Signal recognition particle SRP54, nucleotide-binding domain"/>
    <property type="match status" value="1"/>
</dbReference>
<dbReference type="PROSITE" id="PS00300">
    <property type="entry name" value="SRP54"/>
    <property type="match status" value="1"/>
</dbReference>
<dbReference type="PANTHER" id="PTHR43134">
    <property type="entry name" value="SIGNAL RECOGNITION PARTICLE RECEPTOR SUBUNIT ALPHA"/>
    <property type="match status" value="1"/>
</dbReference>
<evidence type="ECO:0000256" key="8">
    <source>
        <dbReference type="ARBA" id="ARBA00048027"/>
    </source>
</evidence>
<dbReference type="InterPro" id="IPR003593">
    <property type="entry name" value="AAA+_ATPase"/>
</dbReference>
<name>A0ABU4EJ07_9GAMM</name>
<keyword evidence="2 9" id="KW-0963">Cytoplasm</keyword>
<dbReference type="RefSeq" id="WP_057084414.1">
    <property type="nucleotide sequence ID" value="NZ_CP104920.1"/>
</dbReference>
<evidence type="ECO:0000256" key="7">
    <source>
        <dbReference type="ARBA" id="ARBA00023170"/>
    </source>
</evidence>
<feature type="binding site" evidence="9">
    <location>
        <begin position="372"/>
        <end position="376"/>
    </location>
    <ligand>
        <name>GTP</name>
        <dbReference type="ChEBI" id="CHEBI:37565"/>
    </ligand>
</feature>
<organism evidence="12 13">
    <name type="scientific">Dickeya solani</name>
    <dbReference type="NCBI Taxonomy" id="1089444"/>
    <lineage>
        <taxon>Bacteria</taxon>
        <taxon>Pseudomonadati</taxon>
        <taxon>Pseudomonadota</taxon>
        <taxon>Gammaproteobacteria</taxon>
        <taxon>Enterobacterales</taxon>
        <taxon>Pectobacteriaceae</taxon>
        <taxon>Dickeya</taxon>
    </lineage>
</organism>
<dbReference type="InterPro" id="IPR013822">
    <property type="entry name" value="Signal_recog_particl_SRP54_hlx"/>
</dbReference>
<evidence type="ECO:0000313" key="12">
    <source>
        <dbReference type="EMBL" id="MDV7044058.1"/>
    </source>
</evidence>
<keyword evidence="6 9" id="KW-0472">Membrane</keyword>
<dbReference type="EMBL" id="JAWLLM010000019">
    <property type="protein sequence ID" value="MDV7044058.1"/>
    <property type="molecule type" value="Genomic_DNA"/>
</dbReference>
<dbReference type="EC" id="3.6.5.4" evidence="9"/>
<keyword evidence="3 9" id="KW-0547">Nucleotide-binding</keyword>
<dbReference type="Gene3D" id="3.40.50.300">
    <property type="entry name" value="P-loop containing nucleotide triphosphate hydrolases"/>
    <property type="match status" value="1"/>
</dbReference>
<evidence type="ECO:0000256" key="6">
    <source>
        <dbReference type="ARBA" id="ARBA00023136"/>
    </source>
</evidence>
<reference evidence="12 13" key="1">
    <citation type="submission" date="2023-10" db="EMBL/GenBank/DDBJ databases">
        <title>Clonality and diversity in the soft rot Dickeya solani phytopathogen.</title>
        <authorList>
            <person name="Pedron J."/>
            <person name="Van Gijisegem F."/>
            <person name="Portier P."/>
            <person name="Taghouti G."/>
        </authorList>
    </citation>
    <scope>NUCLEOTIDE SEQUENCE [LARGE SCALE GENOMIC DNA]</scope>
    <source>
        <strain evidence="12 13">FVG2-MFV017-A9</strain>
    </source>
</reference>
<dbReference type="NCBIfam" id="TIGR00064">
    <property type="entry name" value="ftsY"/>
    <property type="match status" value="1"/>
</dbReference>
<dbReference type="SUPFAM" id="SSF47364">
    <property type="entry name" value="Domain of the SRP/SRP receptor G-proteins"/>
    <property type="match status" value="1"/>
</dbReference>
<dbReference type="Pfam" id="PF00448">
    <property type="entry name" value="SRP54"/>
    <property type="match status" value="1"/>
</dbReference>
<comment type="subcellular location">
    <subcellularLocation>
        <location evidence="9">Cell membrane</location>
        <topology evidence="9">Peripheral membrane protein</topology>
        <orientation evidence="9">Cytoplasmic side</orientation>
    </subcellularLocation>
    <subcellularLocation>
        <location evidence="9">Cytoplasm</location>
    </subcellularLocation>
</comment>
<evidence type="ECO:0000256" key="1">
    <source>
        <dbReference type="ARBA" id="ARBA00022475"/>
    </source>
</evidence>
<feature type="compositionally biased region" description="Low complexity" evidence="10">
    <location>
        <begin position="99"/>
        <end position="109"/>
    </location>
</feature>
<accession>A0ABU4EJ07</accession>
<dbReference type="InterPro" id="IPR004390">
    <property type="entry name" value="SR_rcpt_FtsY"/>
</dbReference>
<evidence type="ECO:0000256" key="9">
    <source>
        <dbReference type="HAMAP-Rule" id="MF_00920"/>
    </source>
</evidence>
<comment type="subunit">
    <text evidence="9">Part of the signal recognition particle protein translocation system, which is composed of SRP and FtsY. SRP is a ribonucleoprotein composed of Ffh and a 4.5S RNA molecule.</text>
</comment>
<dbReference type="InterPro" id="IPR000897">
    <property type="entry name" value="SRP54_GTPase_dom"/>
</dbReference>
<keyword evidence="13" id="KW-1185">Reference proteome</keyword>
<dbReference type="SMART" id="SM00382">
    <property type="entry name" value="AAA"/>
    <property type="match status" value="1"/>
</dbReference>
<keyword evidence="7 9" id="KW-0675">Receptor</keyword>
<evidence type="ECO:0000256" key="3">
    <source>
        <dbReference type="ARBA" id="ARBA00022741"/>
    </source>
</evidence>
<feature type="binding site" evidence="9">
    <location>
        <begin position="436"/>
        <end position="439"/>
    </location>
    <ligand>
        <name>GTP</name>
        <dbReference type="ChEBI" id="CHEBI:37565"/>
    </ligand>
</feature>
<keyword evidence="1 9" id="KW-1003">Cell membrane</keyword>
<comment type="similarity">
    <text evidence="9">Belongs to the GTP-binding SRP family. FtsY subfamily.</text>
</comment>
<evidence type="ECO:0000256" key="2">
    <source>
        <dbReference type="ARBA" id="ARBA00022490"/>
    </source>
</evidence>
<evidence type="ECO:0000313" key="13">
    <source>
        <dbReference type="Proteomes" id="UP001187868"/>
    </source>
</evidence>
<feature type="compositionally biased region" description="Basic and acidic residues" evidence="10">
    <location>
        <begin position="87"/>
        <end position="98"/>
    </location>
</feature>
<dbReference type="HAMAP" id="MF_00920">
    <property type="entry name" value="FtsY"/>
    <property type="match status" value="1"/>
</dbReference>
<feature type="region of interest" description="Disordered" evidence="10">
    <location>
        <begin position="1"/>
        <end position="131"/>
    </location>
</feature>
<dbReference type="InterPro" id="IPR042101">
    <property type="entry name" value="SRP54_N_sf"/>
</dbReference>
<evidence type="ECO:0000259" key="11">
    <source>
        <dbReference type="PROSITE" id="PS00300"/>
    </source>
</evidence>
<protein>
    <recommendedName>
        <fullName evidence="9">Signal recognition particle receptor FtsY</fullName>
        <shortName evidence="9">SRP receptor</shortName>
        <ecNumber evidence="9">3.6.5.4</ecNumber>
    </recommendedName>
</protein>
<feature type="compositionally biased region" description="Low complexity" evidence="10">
    <location>
        <begin position="32"/>
        <end position="41"/>
    </location>
</feature>
<dbReference type="Proteomes" id="UP001187868">
    <property type="component" value="Unassembled WGS sequence"/>
</dbReference>
<comment type="catalytic activity">
    <reaction evidence="8 9">
        <text>GTP + H2O = GDP + phosphate + H(+)</text>
        <dbReference type="Rhea" id="RHEA:19669"/>
        <dbReference type="ChEBI" id="CHEBI:15377"/>
        <dbReference type="ChEBI" id="CHEBI:15378"/>
        <dbReference type="ChEBI" id="CHEBI:37565"/>
        <dbReference type="ChEBI" id="CHEBI:43474"/>
        <dbReference type="ChEBI" id="CHEBI:58189"/>
        <dbReference type="EC" id="3.6.5.4"/>
    </reaction>
</comment>
<comment type="caution">
    <text evidence="12">The sequence shown here is derived from an EMBL/GenBank/DDBJ whole genome shotgun (WGS) entry which is preliminary data.</text>
</comment>
<dbReference type="SMART" id="SM00963">
    <property type="entry name" value="SRP54_N"/>
    <property type="match status" value="1"/>
</dbReference>
<gene>
    <name evidence="9 12" type="primary">ftsY</name>
    <name evidence="12" type="ORF">RUJ08_18160</name>
</gene>